<reference evidence="2 4" key="1">
    <citation type="submission" date="2018-11" db="EMBL/GenBank/DDBJ databases">
        <title>Shewanella sp. M2.</title>
        <authorList>
            <person name="Hwang Y.J."/>
            <person name="Hwang C.Y."/>
        </authorList>
    </citation>
    <scope>NUCLEOTIDE SEQUENCE [LARGE SCALE GENOMIC DNA]</scope>
    <source>
        <strain evidence="2 4">M2</strain>
    </source>
</reference>
<proteinExistence type="predicted"/>
<reference evidence="5" key="2">
    <citation type="submission" date="2018-11" db="EMBL/GenBank/DDBJ databases">
        <title>Shewanella sp. R106.</title>
        <authorList>
            <person name="Hwang Y.J."/>
            <person name="Hwang C.Y."/>
        </authorList>
    </citation>
    <scope>NUCLEOTIDE SEQUENCE [LARGE SCALE GENOMIC DNA]</scope>
    <source>
        <strain evidence="5">R106</strain>
    </source>
</reference>
<evidence type="ECO:0000313" key="2">
    <source>
        <dbReference type="EMBL" id="AZG34032.1"/>
    </source>
</evidence>
<dbReference type="Pfam" id="PF03929">
    <property type="entry name" value="PepSY_TM"/>
    <property type="match status" value="1"/>
</dbReference>
<dbReference type="Proteomes" id="UP000278855">
    <property type="component" value="Unassembled WGS sequence"/>
</dbReference>
<evidence type="ECO:0000313" key="4">
    <source>
        <dbReference type="Proteomes" id="UP000273778"/>
    </source>
</evidence>
<feature type="transmembrane region" description="Helical" evidence="1">
    <location>
        <begin position="210"/>
        <end position="231"/>
    </location>
</feature>
<dbReference type="PANTHER" id="PTHR34219">
    <property type="entry name" value="IRON-REGULATED INNER MEMBRANE PROTEIN-RELATED"/>
    <property type="match status" value="1"/>
</dbReference>
<organism evidence="3 5">
    <name type="scientific">Shewanella psychromarinicola</name>
    <dbReference type="NCBI Taxonomy" id="2487742"/>
    <lineage>
        <taxon>Bacteria</taxon>
        <taxon>Pseudomonadati</taxon>
        <taxon>Pseudomonadota</taxon>
        <taxon>Gammaproteobacteria</taxon>
        <taxon>Alteromonadales</taxon>
        <taxon>Shewanellaceae</taxon>
        <taxon>Shewanella</taxon>
    </lineage>
</organism>
<evidence type="ECO:0000313" key="5">
    <source>
        <dbReference type="Proteomes" id="UP000278855"/>
    </source>
</evidence>
<keyword evidence="1" id="KW-0812">Transmembrane</keyword>
<evidence type="ECO:0000313" key="3">
    <source>
        <dbReference type="EMBL" id="RPA32125.1"/>
    </source>
</evidence>
<keyword evidence="4" id="KW-1185">Reference proteome</keyword>
<keyword evidence="1" id="KW-0472">Membrane</keyword>
<sequence length="260" mass="30109">MIRLILMHKTARTVHKWLMLLLGLQFVIWPVTGAYMVFMHIDYIHGDPLITNPQIKINPDKLQYSLAQLLQTYPHAEQISVGKLMEQDVYRFSIPSQTATQQVLLSAQTGERLSPLNQTTAIALAQYYYAGNEPIDEVSLLTDNPPFELSDRHLPAWRINFEHFSAPSIYISADSGLIVGKRHAFWRIFDWMFRFHVMDYGDAEEVDNLLLFWIALLSTFATISGLVLTYFRVFGRKNKRKPMYSKRKNIFKKRNHSGAA</sequence>
<evidence type="ECO:0000256" key="1">
    <source>
        <dbReference type="SAM" id="Phobius"/>
    </source>
</evidence>
<dbReference type="EMBL" id="CP034073">
    <property type="protein sequence ID" value="AZG34032.1"/>
    <property type="molecule type" value="Genomic_DNA"/>
</dbReference>
<gene>
    <name evidence="3" type="ORF">EGC77_09770</name>
    <name evidence="2" type="ORF">EGC80_03175</name>
</gene>
<accession>A0A3N4E1V3</accession>
<dbReference type="EMBL" id="RKKB01000003">
    <property type="protein sequence ID" value="RPA32125.1"/>
    <property type="molecule type" value="Genomic_DNA"/>
</dbReference>
<dbReference type="OrthoDB" id="9806195at2"/>
<keyword evidence="1" id="KW-1133">Transmembrane helix</keyword>
<dbReference type="InterPro" id="IPR005625">
    <property type="entry name" value="PepSY-ass_TM"/>
</dbReference>
<protein>
    <submittedName>
        <fullName evidence="3">PepSY domain-containing protein</fullName>
    </submittedName>
</protein>
<dbReference type="AlphaFoldDB" id="A0A3N4E1V3"/>
<reference evidence="3" key="3">
    <citation type="submission" date="2018-11" db="EMBL/GenBank/DDBJ databases">
        <authorList>
            <person name="Hwang Y.J."/>
            <person name="Hwang C.Y."/>
        </authorList>
    </citation>
    <scope>NUCLEOTIDE SEQUENCE</scope>
    <source>
        <strain evidence="3">R106</strain>
    </source>
</reference>
<dbReference type="Proteomes" id="UP000273778">
    <property type="component" value="Chromosome"/>
</dbReference>
<dbReference type="PANTHER" id="PTHR34219:SF3">
    <property type="entry name" value="BLL7967 PROTEIN"/>
    <property type="match status" value="1"/>
</dbReference>
<name>A0A3N4E1V3_9GAMM</name>
<dbReference type="KEGG" id="spsr:EGC80_03175"/>